<dbReference type="OrthoDB" id="9806726at2"/>
<dbReference type="GO" id="GO:0005524">
    <property type="term" value="F:ATP binding"/>
    <property type="evidence" value="ECO:0007669"/>
    <property type="project" value="UniProtKB-KW"/>
</dbReference>
<dbReference type="InterPro" id="IPR003593">
    <property type="entry name" value="AAA+_ATPase"/>
</dbReference>
<dbReference type="PROSITE" id="PS50893">
    <property type="entry name" value="ABC_TRANSPORTER_2"/>
    <property type="match status" value="1"/>
</dbReference>
<keyword evidence="1" id="KW-0813">Transport</keyword>
<dbReference type="SUPFAM" id="SSF52540">
    <property type="entry name" value="P-loop containing nucleoside triphosphate hydrolases"/>
    <property type="match status" value="1"/>
</dbReference>
<evidence type="ECO:0000256" key="4">
    <source>
        <dbReference type="ARBA" id="ARBA00022967"/>
    </source>
</evidence>
<comment type="function">
    <text evidence="5">Part of the ABC transporter complex HmuTUV involved in hemin import. Responsible for energy coupling to the transport system.</text>
</comment>
<dbReference type="InterPro" id="IPR017871">
    <property type="entry name" value="ABC_transporter-like_CS"/>
</dbReference>
<keyword evidence="8" id="KW-1185">Reference proteome</keyword>
<gene>
    <name evidence="7" type="ORF">FVR03_04780</name>
</gene>
<dbReference type="Pfam" id="PF00005">
    <property type="entry name" value="ABC_tran"/>
    <property type="match status" value="1"/>
</dbReference>
<protein>
    <submittedName>
        <fullName evidence="7">Heme ABC transporter ATP-binding protein</fullName>
    </submittedName>
</protein>
<evidence type="ECO:0000256" key="1">
    <source>
        <dbReference type="ARBA" id="ARBA00022448"/>
    </source>
</evidence>
<dbReference type="AlphaFoldDB" id="A0A5C8KAN4"/>
<dbReference type="InterPro" id="IPR003439">
    <property type="entry name" value="ABC_transporter-like_ATP-bd"/>
</dbReference>
<evidence type="ECO:0000313" key="8">
    <source>
        <dbReference type="Proteomes" id="UP000321926"/>
    </source>
</evidence>
<evidence type="ECO:0000256" key="3">
    <source>
        <dbReference type="ARBA" id="ARBA00022840"/>
    </source>
</evidence>
<dbReference type="PANTHER" id="PTHR42794:SF1">
    <property type="entry name" value="HEMIN IMPORT ATP-BINDING PROTEIN HMUV"/>
    <property type="match status" value="1"/>
</dbReference>
<evidence type="ECO:0000259" key="6">
    <source>
        <dbReference type="PROSITE" id="PS50893"/>
    </source>
</evidence>
<dbReference type="PANTHER" id="PTHR42794">
    <property type="entry name" value="HEMIN IMPORT ATP-BINDING PROTEIN HMUV"/>
    <property type="match status" value="1"/>
</dbReference>
<dbReference type="CDD" id="cd03214">
    <property type="entry name" value="ABC_Iron-Siderophores_B12_Hemin"/>
    <property type="match status" value="1"/>
</dbReference>
<dbReference type="PROSITE" id="PS00211">
    <property type="entry name" value="ABC_TRANSPORTER_1"/>
    <property type="match status" value="1"/>
</dbReference>
<evidence type="ECO:0000313" key="7">
    <source>
        <dbReference type="EMBL" id="TXK50501.1"/>
    </source>
</evidence>
<sequence>MYTAQHISLKRGNRQVLQQVSLAVKPGVFTAVLGPNGAGKSTLLKIFSNELSQYAGEVKLNGKPLPQYKAQELALVRAVLPQSIHINFPYTAREIVQLGRLPYHEPRQQTEAVAEEIMEALGLQLLADRKYVTLSGGEQQRVQLARVMAQIKNKTLSPRYLLLDEPTSSLDLAQQHSMLQVAKNLCRQNVGVLAILHDLNLAALYADELLLLKDGKPIAQGAVAEVMQEGLLEKTFSHPVQVVCNGCCGRPFVMAMPQQQPKNELIYALKFSNHG</sequence>
<dbReference type="GO" id="GO:0016887">
    <property type="term" value="F:ATP hydrolysis activity"/>
    <property type="evidence" value="ECO:0007669"/>
    <property type="project" value="InterPro"/>
</dbReference>
<feature type="domain" description="ABC transporter" evidence="6">
    <location>
        <begin position="2"/>
        <end position="239"/>
    </location>
</feature>
<dbReference type="Proteomes" id="UP000321926">
    <property type="component" value="Unassembled WGS sequence"/>
</dbReference>
<dbReference type="EMBL" id="VRTY01000012">
    <property type="protein sequence ID" value="TXK50501.1"/>
    <property type="molecule type" value="Genomic_DNA"/>
</dbReference>
<keyword evidence="3 7" id="KW-0067">ATP-binding</keyword>
<dbReference type="Gene3D" id="3.40.50.300">
    <property type="entry name" value="P-loop containing nucleotide triphosphate hydrolases"/>
    <property type="match status" value="1"/>
</dbReference>
<keyword evidence="4" id="KW-1278">Translocase</keyword>
<dbReference type="InterPro" id="IPR027417">
    <property type="entry name" value="P-loop_NTPase"/>
</dbReference>
<reference evidence="7 8" key="1">
    <citation type="submission" date="2019-08" db="EMBL/GenBank/DDBJ databases">
        <authorList>
            <person name="Shi S."/>
        </authorList>
    </citation>
    <scope>NUCLEOTIDE SEQUENCE [LARGE SCALE GENOMIC DNA]</scope>
    <source>
        <strain evidence="7 8">GY10130</strain>
    </source>
</reference>
<keyword evidence="2" id="KW-0547">Nucleotide-binding</keyword>
<evidence type="ECO:0000256" key="2">
    <source>
        <dbReference type="ARBA" id="ARBA00022741"/>
    </source>
</evidence>
<accession>A0A5C8KAN4</accession>
<dbReference type="RefSeq" id="WP_147920627.1">
    <property type="nucleotide sequence ID" value="NZ_VRTY01000012.1"/>
</dbReference>
<proteinExistence type="predicted"/>
<name>A0A5C8KAN4_9BACT</name>
<organism evidence="7 8">
    <name type="scientific">Pontibacter qinzhouensis</name>
    <dbReference type="NCBI Taxonomy" id="2603253"/>
    <lineage>
        <taxon>Bacteria</taxon>
        <taxon>Pseudomonadati</taxon>
        <taxon>Bacteroidota</taxon>
        <taxon>Cytophagia</taxon>
        <taxon>Cytophagales</taxon>
        <taxon>Hymenobacteraceae</taxon>
        <taxon>Pontibacter</taxon>
    </lineage>
</organism>
<comment type="caution">
    <text evidence="7">The sequence shown here is derived from an EMBL/GenBank/DDBJ whole genome shotgun (WGS) entry which is preliminary data.</text>
</comment>
<dbReference type="SMART" id="SM00382">
    <property type="entry name" value="AAA"/>
    <property type="match status" value="1"/>
</dbReference>
<dbReference type="NCBIfam" id="NF010068">
    <property type="entry name" value="PRK13548.1"/>
    <property type="match status" value="1"/>
</dbReference>
<evidence type="ECO:0000256" key="5">
    <source>
        <dbReference type="ARBA" id="ARBA00037066"/>
    </source>
</evidence>